<dbReference type="AlphaFoldDB" id="A0A174T452"/>
<keyword evidence="2" id="KW-0808">Transferase</keyword>
<dbReference type="GO" id="GO:0016757">
    <property type="term" value="F:glycosyltransferase activity"/>
    <property type="evidence" value="ECO:0007669"/>
    <property type="project" value="UniProtKB-KW"/>
</dbReference>
<keyword evidence="3" id="KW-0472">Membrane</keyword>
<dbReference type="GeneID" id="79854885"/>
<dbReference type="EMBL" id="JAKNFS010000016">
    <property type="protein sequence ID" value="MCG4766233.1"/>
    <property type="molecule type" value="Genomic_DNA"/>
</dbReference>
<keyword evidence="3" id="KW-0812">Transmembrane</keyword>
<dbReference type="InterPro" id="IPR001173">
    <property type="entry name" value="Glyco_trans_2-like"/>
</dbReference>
<dbReference type="Pfam" id="PF00535">
    <property type="entry name" value="Glycos_transf_2"/>
    <property type="match status" value="1"/>
</dbReference>
<dbReference type="CDD" id="cd00761">
    <property type="entry name" value="Glyco_tranf_GTA_type"/>
    <property type="match status" value="1"/>
</dbReference>
<evidence type="ECO:0000313" key="7">
    <source>
        <dbReference type="Proteomes" id="UP000095706"/>
    </source>
</evidence>
<feature type="domain" description="Glycosyltransferase 2-like" evidence="4">
    <location>
        <begin position="7"/>
        <end position="171"/>
    </location>
</feature>
<proteinExistence type="predicted"/>
<dbReference type="Proteomes" id="UP000095706">
    <property type="component" value="Unassembled WGS sequence"/>
</dbReference>
<dbReference type="Proteomes" id="UP001199915">
    <property type="component" value="Unassembled WGS sequence"/>
</dbReference>
<dbReference type="STRING" id="1150298.ERS852406_00048"/>
<dbReference type="SUPFAM" id="SSF53448">
    <property type="entry name" value="Nucleotide-diphospho-sugar transferases"/>
    <property type="match status" value="1"/>
</dbReference>
<accession>A0A174T452</accession>
<protein>
    <submittedName>
        <fullName evidence="5">Chondroitin polymerase</fullName>
    </submittedName>
    <submittedName>
        <fullName evidence="6">Glycosyltransferase</fullName>
    </submittedName>
</protein>
<dbReference type="Gene3D" id="3.90.550.10">
    <property type="entry name" value="Spore Coat Polysaccharide Biosynthesis Protein SpsA, Chain A"/>
    <property type="match status" value="1"/>
</dbReference>
<evidence type="ECO:0000256" key="3">
    <source>
        <dbReference type="SAM" id="Phobius"/>
    </source>
</evidence>
<dbReference type="InterPro" id="IPR029044">
    <property type="entry name" value="Nucleotide-diphossugar_trans"/>
</dbReference>
<dbReference type="RefSeq" id="WP_055220873.1">
    <property type="nucleotide sequence ID" value="NZ_CAXSRP010000014.1"/>
</dbReference>
<reference evidence="6" key="2">
    <citation type="submission" date="2022-01" db="EMBL/GenBank/DDBJ databases">
        <title>Collection of gut derived symbiotic bacterial strains cultured from healthy donors.</title>
        <authorList>
            <person name="Lin H."/>
            <person name="Kohout C."/>
            <person name="Waligurski E."/>
            <person name="Pamer E.G."/>
        </authorList>
    </citation>
    <scope>NUCLEOTIDE SEQUENCE</scope>
    <source>
        <strain evidence="6">DFI.5.49</strain>
    </source>
</reference>
<evidence type="ECO:0000256" key="1">
    <source>
        <dbReference type="ARBA" id="ARBA00022676"/>
    </source>
</evidence>
<organism evidence="5 7">
    <name type="scientific">Fusicatenibacter saccharivorans</name>
    <dbReference type="NCBI Taxonomy" id="1150298"/>
    <lineage>
        <taxon>Bacteria</taxon>
        <taxon>Bacillati</taxon>
        <taxon>Bacillota</taxon>
        <taxon>Clostridia</taxon>
        <taxon>Lachnospirales</taxon>
        <taxon>Lachnospiraceae</taxon>
        <taxon>Fusicatenibacter</taxon>
    </lineage>
</organism>
<evidence type="ECO:0000256" key="2">
    <source>
        <dbReference type="ARBA" id="ARBA00022679"/>
    </source>
</evidence>
<evidence type="ECO:0000313" key="6">
    <source>
        <dbReference type="EMBL" id="MCG4766233.1"/>
    </source>
</evidence>
<evidence type="ECO:0000259" key="4">
    <source>
        <dbReference type="Pfam" id="PF00535"/>
    </source>
</evidence>
<gene>
    <name evidence="5" type="primary">kfoC_1</name>
    <name evidence="5" type="ORF">ERS852406_00048</name>
    <name evidence="6" type="ORF">L0N21_12060</name>
</gene>
<reference evidence="5 7" key="1">
    <citation type="submission" date="2015-09" db="EMBL/GenBank/DDBJ databases">
        <authorList>
            <consortium name="Pathogen Informatics"/>
        </authorList>
    </citation>
    <scope>NUCLEOTIDE SEQUENCE [LARGE SCALE GENOMIC DNA]</scope>
    <source>
        <strain evidence="5 7">2789STDY5608849</strain>
    </source>
</reference>
<dbReference type="PANTHER" id="PTHR22916">
    <property type="entry name" value="GLYCOSYLTRANSFERASE"/>
    <property type="match status" value="1"/>
</dbReference>
<dbReference type="EMBL" id="CYYV01000001">
    <property type="protein sequence ID" value="CUN35507.1"/>
    <property type="molecule type" value="Genomic_DNA"/>
</dbReference>
<sequence>MFYPLVSVIIPVYQAEKFLTECVESVRKQDYSELEIVLVNDGSTDRSNQMCEELAAADPRIRVIHQNNKGSGAARNAGIKEATGKYLLFLDADDKLDDSSAIRSLAARAEREQADIVIGTYRRWRANGEKVKCCSNLEKENPDSAEFRFHGFFQKGTLSYDWGKLYRKSFLESHDLWIPPYSYAEDKAHNFRCCACHPKYAFVPQSIVLYRENLQSLTYQPKKNLMRNWILIASDFEQFLKEKHLSREYGDLIFFHLLIGAMYLAKEEMTYQGKKIRVAAKILKQYSRNPFVEQKLTLKECIRYTRQIKSLFWKLLAFTLVLFIQMHMYFVVAAVFVWMSSLGIDSL</sequence>
<feature type="transmembrane region" description="Helical" evidence="3">
    <location>
        <begin position="315"/>
        <end position="339"/>
    </location>
</feature>
<keyword evidence="3" id="KW-1133">Transmembrane helix</keyword>
<dbReference type="OrthoDB" id="3189257at2"/>
<keyword evidence="1" id="KW-0328">Glycosyltransferase</keyword>
<name>A0A174T452_9FIRM</name>
<dbReference type="PANTHER" id="PTHR22916:SF51">
    <property type="entry name" value="GLYCOSYLTRANSFERASE EPSH-RELATED"/>
    <property type="match status" value="1"/>
</dbReference>
<evidence type="ECO:0000313" key="5">
    <source>
        <dbReference type="EMBL" id="CUN35507.1"/>
    </source>
</evidence>